<evidence type="ECO:0000313" key="2">
    <source>
        <dbReference type="Proteomes" id="UP000186336"/>
    </source>
</evidence>
<dbReference type="STRING" id="299262.BWR18_18770"/>
<gene>
    <name evidence="1" type="ORF">BWR18_18770</name>
</gene>
<sequence length="98" mass="10818">MRLPWKLSIDCVYAAAWNVLFCVSFASEMSGFGLSPCLAAYRLDQGLLPPPHDPGRIGGQHVIPEFRSVGGDDDQKNLADLFPSPEFARWPRSGKSRV</sequence>
<dbReference type="Proteomes" id="UP000186336">
    <property type="component" value="Chromosome"/>
</dbReference>
<dbReference type="EMBL" id="CP019312">
    <property type="protein sequence ID" value="APX13494.1"/>
    <property type="molecule type" value="Genomic_DNA"/>
</dbReference>
<dbReference type="AlphaFoldDB" id="A0A1P8MZK4"/>
<accession>A0A1P8MZK4</accession>
<organism evidence="1 2">
    <name type="scientific">Tateyamaria omphalii</name>
    <dbReference type="NCBI Taxonomy" id="299262"/>
    <lineage>
        <taxon>Bacteria</taxon>
        <taxon>Pseudomonadati</taxon>
        <taxon>Pseudomonadota</taxon>
        <taxon>Alphaproteobacteria</taxon>
        <taxon>Rhodobacterales</taxon>
        <taxon>Roseobacteraceae</taxon>
        <taxon>Tateyamaria</taxon>
    </lineage>
</organism>
<evidence type="ECO:0000313" key="1">
    <source>
        <dbReference type="EMBL" id="APX13494.1"/>
    </source>
</evidence>
<reference evidence="1 2" key="1">
    <citation type="submission" date="2017-01" db="EMBL/GenBank/DDBJ databases">
        <title>Complete genome of Tateyamaria omphalii DOK1-4 isolated from seawater in Dokdo.</title>
        <authorList>
            <person name="Kim J.H."/>
            <person name="Chi W.-J."/>
        </authorList>
    </citation>
    <scope>NUCLEOTIDE SEQUENCE [LARGE SCALE GENOMIC DNA]</scope>
    <source>
        <strain evidence="1 2">DOK1-4</strain>
    </source>
</reference>
<keyword evidence="2" id="KW-1185">Reference proteome</keyword>
<proteinExistence type="predicted"/>
<name>A0A1P8MZK4_9RHOB</name>
<dbReference type="KEGG" id="tom:BWR18_18770"/>
<protein>
    <submittedName>
        <fullName evidence="1">Uncharacterized protein</fullName>
    </submittedName>
</protein>